<dbReference type="GO" id="GO:0004197">
    <property type="term" value="F:cysteine-type endopeptidase activity"/>
    <property type="evidence" value="ECO:0007669"/>
    <property type="project" value="InterPro"/>
</dbReference>
<dbReference type="InterPro" id="IPR029030">
    <property type="entry name" value="Caspase-like_dom_sf"/>
</dbReference>
<dbReference type="InterPro" id="IPR011600">
    <property type="entry name" value="Pept_C14_caspase"/>
</dbReference>
<dbReference type="EMBL" id="CP008726">
    <property type="protein sequence ID" value="AIO65270.1"/>
    <property type="molecule type" value="Genomic_DNA"/>
</dbReference>
<dbReference type="GO" id="GO:0006508">
    <property type="term" value="P:proteolysis"/>
    <property type="evidence" value="ECO:0007669"/>
    <property type="project" value="InterPro"/>
</dbReference>
<evidence type="ECO:0000313" key="2">
    <source>
        <dbReference type="EMBL" id="AIO65270.1"/>
    </source>
</evidence>
<proteinExistence type="predicted"/>
<name>A0AAI8FLY6_9BURK</name>
<sequence>MSGGDHIISSYVCDLSGCTSIVFNSGINVSKNLAIIVGVTDYIDNDNVLPACENDVDVMHELLNGAAGKFDEIFVAPSGEDGKHTKSRIADYIARHNGDDIEELFFYFTGHGDFVEGEFRFLLRDYSDSKSAQTSLSNTELDNFLRALAPKVVVKVVDACYSGMPYIKDGSTFSDYMKSTTQNAFETCYFLCSSQSDQRSWAANDISYFTKAFVEAIATSSLDTIRYKDVIDYISDSFQ</sequence>
<dbReference type="KEGG" id="bok:DM82_837"/>
<dbReference type="AlphaFoldDB" id="A0AAI8FLY6"/>
<keyword evidence="3" id="KW-1185">Reference proteome</keyword>
<protein>
    <submittedName>
        <fullName evidence="2">Caspase domain protein</fullName>
    </submittedName>
</protein>
<dbReference type="Proteomes" id="UP000029424">
    <property type="component" value="Chromosome 1"/>
</dbReference>
<reference evidence="2 3" key="1">
    <citation type="submission" date="2014-06" db="EMBL/GenBank/DDBJ databases">
        <authorList>
            <person name="Bishop-Lilly K.A."/>
            <person name="Broomall S.M."/>
            <person name="Chain P.S."/>
            <person name="Chertkov O."/>
            <person name="Coyne S.R."/>
            <person name="Daligault H.E."/>
            <person name="Davenport K.W."/>
            <person name="Erkkila T."/>
            <person name="Frey K.G."/>
            <person name="Gibbons H.S."/>
            <person name="Gu W."/>
            <person name="Jaissle J."/>
            <person name="Johnson S.L."/>
            <person name="Koroleva G.I."/>
            <person name="Ladner J.T."/>
            <person name="Lo C.-C."/>
            <person name="Minogue T.D."/>
            <person name="Munk C."/>
            <person name="Palacios G.F."/>
            <person name="Redden C.L."/>
            <person name="Rosenzweig C.N."/>
            <person name="Scholz M.B."/>
            <person name="Teshima H."/>
            <person name="Xu Y."/>
        </authorList>
    </citation>
    <scope>NUCLEOTIDE SEQUENCE [LARGE SCALE GENOMIC DNA]</scope>
    <source>
        <strain evidence="2 3">EO147</strain>
    </source>
</reference>
<gene>
    <name evidence="2" type="ORF">DM82_837</name>
</gene>
<accession>A0AAI8FLY6</accession>
<feature type="domain" description="Peptidase C14 caspase" evidence="1">
    <location>
        <begin position="32"/>
        <end position="221"/>
    </location>
</feature>
<dbReference type="Gene3D" id="3.40.50.1460">
    <property type="match status" value="1"/>
</dbReference>
<dbReference type="SUPFAM" id="SSF52129">
    <property type="entry name" value="Caspase-like"/>
    <property type="match status" value="1"/>
</dbReference>
<evidence type="ECO:0000313" key="3">
    <source>
        <dbReference type="Proteomes" id="UP000029424"/>
    </source>
</evidence>
<evidence type="ECO:0000259" key="1">
    <source>
        <dbReference type="Pfam" id="PF00656"/>
    </source>
</evidence>
<dbReference type="Pfam" id="PF00656">
    <property type="entry name" value="Peptidase_C14"/>
    <property type="match status" value="1"/>
</dbReference>
<organism evidence="2 3">
    <name type="scientific">Burkholderia oklahomensis</name>
    <dbReference type="NCBI Taxonomy" id="342113"/>
    <lineage>
        <taxon>Bacteria</taxon>
        <taxon>Pseudomonadati</taxon>
        <taxon>Pseudomonadota</taxon>
        <taxon>Betaproteobacteria</taxon>
        <taxon>Burkholderiales</taxon>
        <taxon>Burkholderiaceae</taxon>
        <taxon>Burkholderia</taxon>
        <taxon>pseudomallei group</taxon>
    </lineage>
</organism>